<organism evidence="5 6">
    <name type="scientific">Ralstonia pickettii</name>
    <name type="common">Burkholderia pickettii</name>
    <dbReference type="NCBI Taxonomy" id="329"/>
    <lineage>
        <taxon>Bacteria</taxon>
        <taxon>Pseudomonadati</taxon>
        <taxon>Pseudomonadota</taxon>
        <taxon>Betaproteobacteria</taxon>
        <taxon>Burkholderiales</taxon>
        <taxon>Burkholderiaceae</taxon>
        <taxon>Ralstonia</taxon>
    </lineage>
</organism>
<dbReference type="PANTHER" id="PTHR16821:SF2">
    <property type="entry name" value="FRATAXIN, MITOCHONDRIAL"/>
    <property type="match status" value="1"/>
</dbReference>
<dbReference type="Pfam" id="PF01491">
    <property type="entry name" value="Frataxin_Cyay"/>
    <property type="match status" value="1"/>
</dbReference>
<evidence type="ECO:0000313" key="5">
    <source>
        <dbReference type="EMBL" id="PLC40254.1"/>
    </source>
</evidence>
<name>A0A2N4TKN9_RALPI</name>
<dbReference type="SUPFAM" id="SSF55387">
    <property type="entry name" value="Frataxin/Nqo15-like"/>
    <property type="match status" value="1"/>
</dbReference>
<comment type="similarity">
    <text evidence="1 4">Belongs to the frataxin family.</text>
</comment>
<dbReference type="Proteomes" id="UP000234456">
    <property type="component" value="Unassembled WGS sequence"/>
</dbReference>
<proteinExistence type="inferred from homology"/>
<dbReference type="RefSeq" id="WP_102067435.1">
    <property type="nucleotide sequence ID" value="NZ_PKQE01000007.1"/>
</dbReference>
<keyword evidence="2 4" id="KW-0479">Metal-binding</keyword>
<dbReference type="GO" id="GO:0016226">
    <property type="term" value="P:iron-sulfur cluster assembly"/>
    <property type="evidence" value="ECO:0007669"/>
    <property type="project" value="UniProtKB-UniRule"/>
</dbReference>
<dbReference type="GO" id="GO:0008199">
    <property type="term" value="F:ferric iron binding"/>
    <property type="evidence" value="ECO:0007669"/>
    <property type="project" value="InterPro"/>
</dbReference>
<dbReference type="NCBIfam" id="TIGR03421">
    <property type="entry name" value="FeS_CyaY"/>
    <property type="match status" value="1"/>
</dbReference>
<accession>A0A2N4TKN9</accession>
<dbReference type="AlphaFoldDB" id="A0A2N4TKN9"/>
<gene>
    <name evidence="4" type="primary">cyaY</name>
    <name evidence="5" type="ORF">C0Q88_23105</name>
</gene>
<evidence type="ECO:0000256" key="4">
    <source>
        <dbReference type="HAMAP-Rule" id="MF_00142"/>
    </source>
</evidence>
<protein>
    <recommendedName>
        <fullName evidence="4">Iron-sulfur cluster assembly protein CyaY</fullName>
    </recommendedName>
</protein>
<dbReference type="InterPro" id="IPR002908">
    <property type="entry name" value="Frataxin/CyaY"/>
</dbReference>
<evidence type="ECO:0000256" key="1">
    <source>
        <dbReference type="ARBA" id="ARBA00008183"/>
    </source>
</evidence>
<evidence type="ECO:0000256" key="3">
    <source>
        <dbReference type="ARBA" id="ARBA00023004"/>
    </source>
</evidence>
<dbReference type="Gene3D" id="3.30.920.10">
    <property type="entry name" value="Frataxin/CyaY"/>
    <property type="match status" value="1"/>
</dbReference>
<dbReference type="OrthoDB" id="285675at2"/>
<comment type="function">
    <text evidence="4">Involved in iron-sulfur (Fe-S) cluster assembly. May act as a regulator of Fe-S biogenesis.</text>
</comment>
<dbReference type="InterPro" id="IPR036524">
    <property type="entry name" value="Frataxin/CyaY_sf"/>
</dbReference>
<evidence type="ECO:0000256" key="2">
    <source>
        <dbReference type="ARBA" id="ARBA00022723"/>
    </source>
</evidence>
<dbReference type="GO" id="GO:0005829">
    <property type="term" value="C:cytosol"/>
    <property type="evidence" value="ECO:0007669"/>
    <property type="project" value="TreeGrafter"/>
</dbReference>
<reference evidence="5 6" key="1">
    <citation type="submission" date="2017-12" db="EMBL/GenBank/DDBJ databases">
        <title>Draft genome sequence of Ralstonia pickettii 52.</title>
        <authorList>
            <person name="Zheng B."/>
        </authorList>
    </citation>
    <scope>NUCLEOTIDE SEQUENCE [LARGE SCALE GENOMIC DNA]</scope>
    <source>
        <strain evidence="5 6">52</strain>
    </source>
</reference>
<dbReference type="PROSITE" id="PS01344">
    <property type="entry name" value="FRATAXIN_1"/>
    <property type="match status" value="1"/>
</dbReference>
<dbReference type="EMBL" id="PKQE01000007">
    <property type="protein sequence ID" value="PLC40254.1"/>
    <property type="molecule type" value="Genomic_DNA"/>
</dbReference>
<dbReference type="GO" id="GO:0008198">
    <property type="term" value="F:ferrous iron binding"/>
    <property type="evidence" value="ECO:0007669"/>
    <property type="project" value="TreeGrafter"/>
</dbReference>
<dbReference type="SMART" id="SM01219">
    <property type="entry name" value="Frataxin_Cyay"/>
    <property type="match status" value="1"/>
</dbReference>
<comment type="caution">
    <text evidence="5">The sequence shown here is derived from an EMBL/GenBank/DDBJ whole genome shotgun (WGS) entry which is preliminary data.</text>
</comment>
<evidence type="ECO:0000313" key="6">
    <source>
        <dbReference type="Proteomes" id="UP000234456"/>
    </source>
</evidence>
<dbReference type="InterPro" id="IPR020895">
    <property type="entry name" value="Frataxin_CS"/>
</dbReference>
<keyword evidence="3 4" id="KW-0408">Iron</keyword>
<dbReference type="PROSITE" id="PS50810">
    <property type="entry name" value="FRATAXIN_2"/>
    <property type="match status" value="1"/>
</dbReference>
<sequence>MPPLSESEFLALAEAELSRIESIVETAADEADADIEVNRTGNVLTLEFDDGSKIIINSQAPMQELWVAARAGGFHFRRGDDGRWVDTRSKEELYVALSRYVSQQSDVDVTLAAG</sequence>
<dbReference type="HAMAP" id="MF_00142">
    <property type="entry name" value="CyaY"/>
    <property type="match status" value="1"/>
</dbReference>
<dbReference type="InterPro" id="IPR047584">
    <property type="entry name" value="CyaY"/>
</dbReference>
<dbReference type="PANTHER" id="PTHR16821">
    <property type="entry name" value="FRATAXIN"/>
    <property type="match status" value="1"/>
</dbReference>
<dbReference type="CDD" id="cd00503">
    <property type="entry name" value="Frataxin"/>
    <property type="match status" value="1"/>
</dbReference>